<dbReference type="AlphaFoldDB" id="A0A368NK38"/>
<evidence type="ECO:0000259" key="3">
    <source>
        <dbReference type="PROSITE" id="PS52035"/>
    </source>
</evidence>
<dbReference type="GO" id="GO:0008270">
    <property type="term" value="F:zinc ion binding"/>
    <property type="evidence" value="ECO:0007669"/>
    <property type="project" value="InterPro"/>
</dbReference>
<dbReference type="SUPFAM" id="SSF53187">
    <property type="entry name" value="Zn-dependent exopeptidases"/>
    <property type="match status" value="1"/>
</dbReference>
<dbReference type="InterPro" id="IPR050821">
    <property type="entry name" value="Cytosolic_carboxypeptidase"/>
</dbReference>
<dbReference type="CDD" id="cd06234">
    <property type="entry name" value="M14_PaCCP-like"/>
    <property type="match status" value="1"/>
</dbReference>
<comment type="cofactor">
    <cofactor evidence="1">
        <name>Zn(2+)</name>
        <dbReference type="ChEBI" id="CHEBI:29105"/>
    </cofactor>
</comment>
<feature type="active site" description="Proton donor/acceptor" evidence="2">
    <location>
        <position position="335"/>
    </location>
</feature>
<dbReference type="Pfam" id="PF18027">
    <property type="entry name" value="Pepdidase_M14_N"/>
    <property type="match status" value="1"/>
</dbReference>
<dbReference type="Gene3D" id="3.40.630.10">
    <property type="entry name" value="Zn peptidases"/>
    <property type="match status" value="1"/>
</dbReference>
<dbReference type="OrthoDB" id="5490902at2"/>
<dbReference type="Pfam" id="PF00246">
    <property type="entry name" value="Peptidase_M14"/>
    <property type="match status" value="1"/>
</dbReference>
<dbReference type="GO" id="GO:0004181">
    <property type="term" value="F:metallocarboxypeptidase activity"/>
    <property type="evidence" value="ECO:0007669"/>
    <property type="project" value="InterPro"/>
</dbReference>
<keyword evidence="5" id="KW-1185">Reference proteome</keyword>
<dbReference type="RefSeq" id="WP_114338301.1">
    <property type="nucleotide sequence ID" value="NZ_QPID01000005.1"/>
</dbReference>
<comment type="similarity">
    <text evidence="2">Belongs to the peptidase M14 family.</text>
</comment>
<dbReference type="Proteomes" id="UP000252558">
    <property type="component" value="Unassembled WGS sequence"/>
</dbReference>
<comment type="caution">
    <text evidence="4">The sequence shown here is derived from an EMBL/GenBank/DDBJ whole genome shotgun (WGS) entry which is preliminary data.</text>
</comment>
<feature type="domain" description="Peptidase M14" evidence="3">
    <location>
        <begin position="110"/>
        <end position="374"/>
    </location>
</feature>
<evidence type="ECO:0000256" key="1">
    <source>
        <dbReference type="ARBA" id="ARBA00001947"/>
    </source>
</evidence>
<proteinExistence type="inferred from homology"/>
<dbReference type="InterPro" id="IPR000834">
    <property type="entry name" value="Peptidase_M14"/>
</dbReference>
<accession>A0A368NK38</accession>
<dbReference type="PROSITE" id="PS52035">
    <property type="entry name" value="PEPTIDASE_M14"/>
    <property type="match status" value="1"/>
</dbReference>
<dbReference type="PANTHER" id="PTHR12756:SF11">
    <property type="entry name" value="CYTOSOLIC CARBOXYPEPTIDASE 1"/>
    <property type="match status" value="1"/>
</dbReference>
<sequence length="376" mass="42377">MKISSQFDGGKIEVISCERADDIQLAIPKDNQSDFYQWFYFRLSGAAEQTCQIKLTDLAKSAYPPGWQGYQAVASYDREYWFRVDSEFDGDTLTIKHTPSLNSVYYAYFAPYSTERCADFIASLQHSPLVSTEVLGQTLDGQDMDLLTIGEPGEGKLTCWVIGRQHPGETMASWWMEGFLERLLDESDPVARTVLDKAVFYVVPNMNPDGSRRGHLRTNACGANLNREWQTPTLERSPEVYYVRAKMQQTGVDFCLDVHGDEALPYNFIAGAEGNPSWTPRQAGLQKSYMDALVVASPDFQTEHGYEIDAPGTADLRICTNYMAETFDCLAMTLEMPFKDTIDTPDHDEGWSPDRCRRLGEANLSAILKVLPELVR</sequence>
<name>A0A368NK38_9GAMM</name>
<dbReference type="PANTHER" id="PTHR12756">
    <property type="entry name" value="CYTOSOLIC CARBOXYPEPTIDASE"/>
    <property type="match status" value="1"/>
</dbReference>
<evidence type="ECO:0000313" key="4">
    <source>
        <dbReference type="EMBL" id="RCU50014.1"/>
    </source>
</evidence>
<dbReference type="InterPro" id="IPR040626">
    <property type="entry name" value="Pepdidase_M14_N"/>
</dbReference>
<protein>
    <recommendedName>
        <fullName evidence="3">Peptidase M14 domain-containing protein</fullName>
    </recommendedName>
</protein>
<gene>
    <name evidence="4" type="ORF">DU002_10365</name>
</gene>
<dbReference type="Gene3D" id="2.60.40.3120">
    <property type="match status" value="1"/>
</dbReference>
<reference evidence="4 5" key="1">
    <citation type="submission" date="2018-07" db="EMBL/GenBank/DDBJ databases">
        <title>Corallincola holothuriorum sp. nov., a new facultative anaerobe isolated from sea cucumber Apostichopus japonicus.</title>
        <authorList>
            <person name="Xia H."/>
        </authorList>
    </citation>
    <scope>NUCLEOTIDE SEQUENCE [LARGE SCALE GENOMIC DNA]</scope>
    <source>
        <strain evidence="4 5">C4</strain>
    </source>
</reference>
<dbReference type="EMBL" id="QPID01000005">
    <property type="protein sequence ID" value="RCU50014.1"/>
    <property type="molecule type" value="Genomic_DNA"/>
</dbReference>
<evidence type="ECO:0000256" key="2">
    <source>
        <dbReference type="PROSITE-ProRule" id="PRU01379"/>
    </source>
</evidence>
<evidence type="ECO:0000313" key="5">
    <source>
        <dbReference type="Proteomes" id="UP000252558"/>
    </source>
</evidence>
<dbReference type="GO" id="GO:0006508">
    <property type="term" value="P:proteolysis"/>
    <property type="evidence" value="ECO:0007669"/>
    <property type="project" value="InterPro"/>
</dbReference>
<organism evidence="4 5">
    <name type="scientific">Corallincola holothuriorum</name>
    <dbReference type="NCBI Taxonomy" id="2282215"/>
    <lineage>
        <taxon>Bacteria</taxon>
        <taxon>Pseudomonadati</taxon>
        <taxon>Pseudomonadota</taxon>
        <taxon>Gammaproteobacteria</taxon>
        <taxon>Alteromonadales</taxon>
        <taxon>Psychromonadaceae</taxon>
        <taxon>Corallincola</taxon>
    </lineage>
</organism>